<evidence type="ECO:0000256" key="7">
    <source>
        <dbReference type="ARBA" id="ARBA00022801"/>
    </source>
</evidence>
<dbReference type="OrthoDB" id="429841at2759"/>
<feature type="compositionally biased region" description="Basic and acidic residues" evidence="13">
    <location>
        <begin position="431"/>
        <end position="445"/>
    </location>
</feature>
<evidence type="ECO:0000259" key="14">
    <source>
        <dbReference type="PROSITE" id="PS52044"/>
    </source>
</evidence>
<dbReference type="Proteomes" id="UP000283530">
    <property type="component" value="Unassembled WGS sequence"/>
</dbReference>
<evidence type="ECO:0000256" key="9">
    <source>
        <dbReference type="ARBA" id="ARBA00023054"/>
    </source>
</evidence>
<evidence type="ECO:0000256" key="12">
    <source>
        <dbReference type="SAM" id="Coils"/>
    </source>
</evidence>
<dbReference type="PROSITE" id="PS00028">
    <property type="entry name" value="ZINC_FINGER_C2H2_1"/>
    <property type="match status" value="1"/>
</dbReference>
<dbReference type="GO" id="GO:0005737">
    <property type="term" value="C:cytoplasm"/>
    <property type="evidence" value="ECO:0007669"/>
    <property type="project" value="UniProtKB-SubCell"/>
</dbReference>
<evidence type="ECO:0000256" key="13">
    <source>
        <dbReference type="SAM" id="MobiDB-lite"/>
    </source>
</evidence>
<reference evidence="15 16" key="1">
    <citation type="journal article" date="2019" name="Nat. Plants">
        <title>Stout camphor tree genome fills gaps in understanding of flowering plant genome evolution.</title>
        <authorList>
            <person name="Chaw S.M."/>
            <person name="Liu Y.C."/>
            <person name="Wu Y.W."/>
            <person name="Wang H.Y."/>
            <person name="Lin C.I."/>
            <person name="Wu C.S."/>
            <person name="Ke H.M."/>
            <person name="Chang L.Y."/>
            <person name="Hsu C.Y."/>
            <person name="Yang H.T."/>
            <person name="Sudianto E."/>
            <person name="Hsu M.H."/>
            <person name="Wu K.P."/>
            <person name="Wang L.N."/>
            <person name="Leebens-Mack J.H."/>
            <person name="Tsai I.J."/>
        </authorList>
    </citation>
    <scope>NUCLEOTIDE SEQUENCE [LARGE SCALE GENOMIC DNA]</scope>
    <source>
        <strain evidence="16">cv. Chaw 1501</strain>
        <tissue evidence="15">Young leaves</tissue>
    </source>
</reference>
<evidence type="ECO:0000313" key="15">
    <source>
        <dbReference type="EMBL" id="RWR87563.1"/>
    </source>
</evidence>
<feature type="compositionally biased region" description="Basic residues" evidence="13">
    <location>
        <begin position="81"/>
        <end position="94"/>
    </location>
</feature>
<keyword evidence="9 12" id="KW-0175">Coiled coil</keyword>
<keyword evidence="16" id="KW-1185">Reference proteome</keyword>
<keyword evidence="4 11" id="KW-0540">Nuclease</keyword>
<dbReference type="STRING" id="337451.A0A443P9W8"/>
<feature type="repeat" description="ANK" evidence="10">
    <location>
        <begin position="469"/>
        <end position="501"/>
    </location>
</feature>
<evidence type="ECO:0000256" key="10">
    <source>
        <dbReference type="PROSITE-ProRule" id="PRU00023"/>
    </source>
</evidence>
<feature type="compositionally biased region" description="Basic and acidic residues" evidence="13">
    <location>
        <begin position="1"/>
        <end position="10"/>
    </location>
</feature>
<dbReference type="PANTHER" id="PTHR16036">
    <property type="entry name" value="ANKYRIN REPEAT AND ZINC FINGER DOMAIN-CONTAINING PROTEIN 1"/>
    <property type="match status" value="1"/>
</dbReference>
<dbReference type="AlphaFoldDB" id="A0A443P9W8"/>
<keyword evidence="6 11" id="KW-0255">Endonuclease</keyword>
<comment type="similarity">
    <text evidence="2 11">Belongs to the ANKZF1/VMS1 family.</text>
</comment>
<evidence type="ECO:0000256" key="5">
    <source>
        <dbReference type="ARBA" id="ARBA00022737"/>
    </source>
</evidence>
<proteinExistence type="inferred from homology"/>
<dbReference type="Gene3D" id="1.25.40.20">
    <property type="entry name" value="Ankyrin repeat-containing domain"/>
    <property type="match status" value="1"/>
</dbReference>
<sequence length="697" mass="78024">MSKPGLESRNRNHLNTLKLRASERARTREGQSRAENILLWSRDSARSSIFHLISSILVVSFPTILNSHPSHFPNPLQTKNTRTKKKKKKKKQKEKAREEKKANHPRWSCNACKDEFDSLQDQRSHFKSDLHRFNVKLSVAGKGIIKEEEFNALTTESFKDYDVSSISGSEDEVEKGSGPSKDALVKAQEGMKQKLFIRLKTGDIVSVWKCLLFDESDGSSVDNSKLLSQDEEFIERLKRLICEPRDKTHLRIMLLASGGHFAGVSLMGTPFWLTKHSIGWSSDPFVYVVRAKAGKKQSAKDATGKAANSAGASLRRHNELALKKEIQELFAAWKHYFDASSYVFIHAPSNNRQLFFDGEKAHFSNHSRIVRHVPFTVRRPTLNEAKRIYNLLTNMIYEVDEKGHTSSVETDSLTIESDAGQNHQESNNKTLNDKLECKEEPEVHSGPKSSADLCISSESEVKGTSLCMHEHTPLHEAASCGDAQQTLELLEQGLDPCIKDARGRTPYMLATEKEVRNTFRRFMALNLDKWDWHAANVPSPLTKEMEESQAGKQAEKDAKRKAKSKELKKLRRAKEKAQAQAAVAQTSVATPQGLRLAQTSVPKGQPHSTSTTYMNKEEELRATQAAEREKRAAAAEKRIAALNAAATNAPTSSTVSVDHKIEGSDLKCSCCMASLAGKFFYKMTVKICNDVEESVGK</sequence>
<dbReference type="GO" id="GO:0016787">
    <property type="term" value="F:hydrolase activity"/>
    <property type="evidence" value="ECO:0007669"/>
    <property type="project" value="UniProtKB-KW"/>
</dbReference>
<comment type="domain">
    <text evidence="11">The VLRF1 domain mediates binding to the 60S ribosomal subunit.</text>
</comment>
<keyword evidence="5" id="KW-0677">Repeat</keyword>
<dbReference type="InterPro" id="IPR047139">
    <property type="entry name" value="ANKZ1/VMS1"/>
</dbReference>
<dbReference type="InterPro" id="IPR002110">
    <property type="entry name" value="Ankyrin_rpt"/>
</dbReference>
<evidence type="ECO:0000256" key="3">
    <source>
        <dbReference type="ARBA" id="ARBA00022490"/>
    </source>
</evidence>
<dbReference type="InterPro" id="IPR013087">
    <property type="entry name" value="Znf_C2H2_type"/>
</dbReference>
<comment type="subcellular location">
    <subcellularLocation>
        <location evidence="1">Cytoplasm</location>
    </subcellularLocation>
</comment>
<dbReference type="Pfam" id="PF18826">
    <property type="entry name" value="bVLRF1"/>
    <property type="match status" value="1"/>
</dbReference>
<protein>
    <submittedName>
        <fullName evidence="15">Ankyrin repeat and zinc finger domain-containing protein 1 isoform X1</fullName>
    </submittedName>
</protein>
<dbReference type="SUPFAM" id="SSF48403">
    <property type="entry name" value="Ankyrin repeat"/>
    <property type="match status" value="1"/>
</dbReference>
<feature type="region of interest" description="Disordered" evidence="13">
    <location>
        <begin position="416"/>
        <end position="451"/>
    </location>
</feature>
<feature type="region of interest" description="Disordered" evidence="13">
    <location>
        <begin position="1"/>
        <end position="32"/>
    </location>
</feature>
<keyword evidence="7 11" id="KW-0378">Hydrolase</keyword>
<organism evidence="15 16">
    <name type="scientific">Cinnamomum micranthum f. kanehirae</name>
    <dbReference type="NCBI Taxonomy" id="337451"/>
    <lineage>
        <taxon>Eukaryota</taxon>
        <taxon>Viridiplantae</taxon>
        <taxon>Streptophyta</taxon>
        <taxon>Embryophyta</taxon>
        <taxon>Tracheophyta</taxon>
        <taxon>Spermatophyta</taxon>
        <taxon>Magnoliopsida</taxon>
        <taxon>Magnoliidae</taxon>
        <taxon>Laurales</taxon>
        <taxon>Lauraceae</taxon>
        <taxon>Cinnamomum</taxon>
    </lineage>
</organism>
<evidence type="ECO:0000313" key="16">
    <source>
        <dbReference type="Proteomes" id="UP000283530"/>
    </source>
</evidence>
<feature type="region of interest" description="Disordered" evidence="13">
    <location>
        <begin position="68"/>
        <end position="105"/>
    </location>
</feature>
<evidence type="ECO:0000256" key="2">
    <source>
        <dbReference type="ARBA" id="ARBA00009262"/>
    </source>
</evidence>
<dbReference type="GO" id="GO:0036503">
    <property type="term" value="P:ERAD pathway"/>
    <property type="evidence" value="ECO:0007669"/>
    <property type="project" value="TreeGrafter"/>
</dbReference>
<feature type="coiled-coil region" evidence="12">
    <location>
        <begin position="616"/>
        <end position="645"/>
    </location>
</feature>
<feature type="active site" evidence="11">
    <location>
        <position position="297"/>
    </location>
</feature>
<evidence type="ECO:0000256" key="11">
    <source>
        <dbReference type="PROSITE-ProRule" id="PRU01389"/>
    </source>
</evidence>
<dbReference type="EMBL" id="QPKB01000006">
    <property type="protein sequence ID" value="RWR87563.1"/>
    <property type="molecule type" value="Genomic_DNA"/>
</dbReference>
<evidence type="ECO:0000256" key="4">
    <source>
        <dbReference type="ARBA" id="ARBA00022722"/>
    </source>
</evidence>
<dbReference type="PROSITE" id="PS50088">
    <property type="entry name" value="ANK_REPEAT"/>
    <property type="match status" value="1"/>
</dbReference>
<accession>A0A443P9W8</accession>
<dbReference type="InterPro" id="IPR041175">
    <property type="entry name" value="VLRF1/Vms1"/>
</dbReference>
<dbReference type="InterPro" id="IPR036770">
    <property type="entry name" value="Ankyrin_rpt-contain_sf"/>
</dbReference>
<keyword evidence="3 11" id="KW-0963">Cytoplasm</keyword>
<gene>
    <name evidence="15" type="ORF">CKAN_01651400</name>
</gene>
<dbReference type="PROSITE" id="PS52044">
    <property type="entry name" value="VLRF1"/>
    <property type="match status" value="1"/>
</dbReference>
<feature type="compositionally biased region" description="Polar residues" evidence="13">
    <location>
        <begin position="416"/>
        <end position="430"/>
    </location>
</feature>
<keyword evidence="8 10" id="KW-0040">ANK repeat</keyword>
<evidence type="ECO:0000256" key="1">
    <source>
        <dbReference type="ARBA" id="ARBA00004496"/>
    </source>
</evidence>
<feature type="compositionally biased region" description="Basic and acidic residues" evidence="13">
    <location>
        <begin position="20"/>
        <end position="32"/>
    </location>
</feature>
<evidence type="ECO:0000256" key="6">
    <source>
        <dbReference type="ARBA" id="ARBA00022759"/>
    </source>
</evidence>
<comment type="caution">
    <text evidence="15">The sequence shown here is derived from an EMBL/GenBank/DDBJ whole genome shotgun (WGS) entry which is preliminary data.</text>
</comment>
<name>A0A443P9W8_9MAGN</name>
<evidence type="ECO:0000256" key="8">
    <source>
        <dbReference type="ARBA" id="ARBA00023043"/>
    </source>
</evidence>
<dbReference type="GO" id="GO:0004519">
    <property type="term" value="F:endonuclease activity"/>
    <property type="evidence" value="ECO:0007669"/>
    <property type="project" value="UniProtKB-KW"/>
</dbReference>
<feature type="domain" description="VLRF1" evidence="14">
    <location>
        <begin position="247"/>
        <end position="395"/>
    </location>
</feature>
<dbReference type="PANTHER" id="PTHR16036:SF2">
    <property type="entry name" value="TRNA ENDONUCLEASE ANKZF1"/>
    <property type="match status" value="1"/>
</dbReference>
<feature type="region of interest" description="Disordered" evidence="13">
    <location>
        <begin position="542"/>
        <end position="566"/>
    </location>
</feature>